<accession>A0A132MY20</accession>
<organism evidence="1 2">
    <name type="scientific">Carbonactinospora thermoautotrophica</name>
    <dbReference type="NCBI Taxonomy" id="1469144"/>
    <lineage>
        <taxon>Bacteria</taxon>
        <taxon>Bacillati</taxon>
        <taxon>Actinomycetota</taxon>
        <taxon>Actinomycetes</taxon>
        <taxon>Kitasatosporales</taxon>
        <taxon>Carbonactinosporaceae</taxon>
        <taxon>Carbonactinospora</taxon>
    </lineage>
</organism>
<gene>
    <name evidence="1" type="ORF">LI90_3305</name>
</gene>
<dbReference type="STRING" id="1469144.LI90_3305"/>
<dbReference type="PATRIC" id="fig|1469144.10.peg.3554"/>
<sequence length="41" mass="4508">MPVFNSILVLRLGYEFAHGVEPVAGDRSRYSVTTIYGHALA</sequence>
<dbReference type="EMBL" id="LAXD01000001">
    <property type="protein sequence ID" value="KWX02262.1"/>
    <property type="molecule type" value="Genomic_DNA"/>
</dbReference>
<protein>
    <submittedName>
        <fullName evidence="1">Uncharacterized protein</fullName>
    </submittedName>
</protein>
<dbReference type="Proteomes" id="UP000070188">
    <property type="component" value="Unassembled WGS sequence"/>
</dbReference>
<evidence type="ECO:0000313" key="2">
    <source>
        <dbReference type="Proteomes" id="UP000070188"/>
    </source>
</evidence>
<name>A0A132MY20_9ACTN</name>
<comment type="caution">
    <text evidence="1">The sequence shown here is derived from an EMBL/GenBank/DDBJ whole genome shotgun (WGS) entry which is preliminary data.</text>
</comment>
<keyword evidence="2" id="KW-1185">Reference proteome</keyword>
<reference evidence="2" key="1">
    <citation type="submission" date="2015-04" db="EMBL/GenBank/DDBJ databases">
        <title>Physiological reanalysis, assessment of diazotrophy, and genome sequences of multiple isolates of Streptomyces thermoautotrophicus.</title>
        <authorList>
            <person name="MacKellar D.C."/>
            <person name="Lieber L."/>
            <person name="Norman J."/>
            <person name="Bolger A."/>
            <person name="Tobin C."/>
            <person name="Murray J.W."/>
            <person name="Chang R."/>
            <person name="Ford T."/>
            <person name="Nguyen P.Q."/>
            <person name="Woodward J."/>
            <person name="Permingeat H."/>
            <person name="Joshi N.S."/>
            <person name="Silver P.A."/>
            <person name="Usadel B."/>
            <person name="Rutherford A.W."/>
            <person name="Friesen M."/>
            <person name="Prell J."/>
        </authorList>
    </citation>
    <scope>NUCLEOTIDE SEQUENCE [LARGE SCALE GENOMIC DNA]</scope>
    <source>
        <strain evidence="2">H1</strain>
    </source>
</reference>
<evidence type="ECO:0000313" key="1">
    <source>
        <dbReference type="EMBL" id="KWX02262.1"/>
    </source>
</evidence>
<proteinExistence type="predicted"/>
<dbReference type="AlphaFoldDB" id="A0A132MY20"/>